<evidence type="ECO:0000259" key="2">
    <source>
        <dbReference type="Pfam" id="PF21104"/>
    </source>
</evidence>
<evidence type="ECO:0000259" key="1">
    <source>
        <dbReference type="Pfam" id="PF17389"/>
    </source>
</evidence>
<dbReference type="PANTHER" id="PTHR34987:SF4">
    <property type="entry name" value="ALPHA-L-RHAMNOSIDASE C-TERMINAL DOMAIN-CONTAINING PROTEIN"/>
    <property type="match status" value="1"/>
</dbReference>
<sequence length="526" mass="60091">MEPLPENQIAFKSRSTSLNGKFAEKAESLIPQLHEKIVPALSVVRFEQDEELYFKLRLVQSYGIAELNTVKWRGGEDFILDFGHHVVGYLSFFLDAEGVNVDAPTRLRLVFGENPLDVTEDLQPCRSWISSSWIPEETITVDWLPTHVNLPRRYSFRYLRITVVDTSPKYRVKFSNVKVRAVSSANPDAHLLPFKHEDKLLEAIDRVSIATMTDCMQTVFEDGPRRDRRLWIGDLRLQALTNYSTFGDFKLVRRCLYLFAAVASEDGSLPASLFEKPKLAPASDYIVDYDLLYGSIVHDYVKESGDIKTGHELWETVLGSVKIGLAHVNEEYVFSCQKLPFWKFLDWEEKLDRDAGMHGLLIYSLKAINALAHILAKDPPFLHEVKFLVDAAQKFYDRERGVFVSGQYGQVSWASQAWMGISEVMDPDICKRALLTAMHDPHALRPLTPYLYHYVAEALFTVGAKEECLKLIRDYWGAMVAAGADTFWECFDPNDCRASPYGDCHNNSYCHAWSCTPAYLLRKLFP</sequence>
<gene>
    <name evidence="3" type="ORF">PV09_07795</name>
</gene>
<dbReference type="InterPro" id="IPR049164">
    <property type="entry name" value="Glyco_hydro_78_N"/>
</dbReference>
<accession>A0A0D1YID0</accession>
<reference evidence="3 4" key="1">
    <citation type="submission" date="2015-01" db="EMBL/GenBank/DDBJ databases">
        <title>The Genome Sequence of Ochroconis gallopava CBS43764.</title>
        <authorList>
            <consortium name="The Broad Institute Genomics Platform"/>
            <person name="Cuomo C."/>
            <person name="de Hoog S."/>
            <person name="Gorbushina A."/>
            <person name="Stielow B."/>
            <person name="Teixiera M."/>
            <person name="Abouelleil A."/>
            <person name="Chapman S.B."/>
            <person name="Priest M."/>
            <person name="Young S.K."/>
            <person name="Wortman J."/>
            <person name="Nusbaum C."/>
            <person name="Birren B."/>
        </authorList>
    </citation>
    <scope>NUCLEOTIDE SEQUENCE [LARGE SCALE GENOMIC DNA]</scope>
    <source>
        <strain evidence="3 4">CBS 43764</strain>
    </source>
</reference>
<dbReference type="HOGENOM" id="CLU_039489_0_0_1"/>
<feature type="domain" description="Alpha-L-rhamnosidase six-hairpin glycosidase" evidence="1">
    <location>
        <begin position="194"/>
        <end position="355"/>
    </location>
</feature>
<name>A0A0D1YID0_9PEZI</name>
<dbReference type="InParanoid" id="A0A0D1YID0"/>
<dbReference type="OrthoDB" id="10036721at2759"/>
<dbReference type="InterPro" id="IPR008928">
    <property type="entry name" value="6-hairpin_glycosidase_sf"/>
</dbReference>
<dbReference type="SUPFAM" id="SSF48208">
    <property type="entry name" value="Six-hairpin glycosidases"/>
    <property type="match status" value="1"/>
</dbReference>
<protein>
    <submittedName>
        <fullName evidence="3">Uncharacterized protein</fullName>
    </submittedName>
</protein>
<feature type="domain" description="Glycosyl hydrolase family 78 alpha-rhamnosidase N-terminal" evidence="2">
    <location>
        <begin position="41"/>
        <end position="181"/>
    </location>
</feature>
<dbReference type="Pfam" id="PF17389">
    <property type="entry name" value="Bac_rhamnosid6H"/>
    <property type="match status" value="1"/>
</dbReference>
<dbReference type="GeneID" id="27315768"/>
<dbReference type="GO" id="GO:0003824">
    <property type="term" value="F:catalytic activity"/>
    <property type="evidence" value="ECO:0007669"/>
    <property type="project" value="UniProtKB-ARBA"/>
</dbReference>
<dbReference type="AlphaFoldDB" id="A0A0D1YID0"/>
<dbReference type="EMBL" id="KN847561">
    <property type="protein sequence ID" value="KIW00597.1"/>
    <property type="molecule type" value="Genomic_DNA"/>
</dbReference>
<organism evidence="3 4">
    <name type="scientific">Verruconis gallopava</name>
    <dbReference type="NCBI Taxonomy" id="253628"/>
    <lineage>
        <taxon>Eukaryota</taxon>
        <taxon>Fungi</taxon>
        <taxon>Dikarya</taxon>
        <taxon>Ascomycota</taxon>
        <taxon>Pezizomycotina</taxon>
        <taxon>Dothideomycetes</taxon>
        <taxon>Pleosporomycetidae</taxon>
        <taxon>Venturiales</taxon>
        <taxon>Sympoventuriaceae</taxon>
        <taxon>Verruconis</taxon>
    </lineage>
</organism>
<dbReference type="PANTHER" id="PTHR34987">
    <property type="entry name" value="C, PUTATIVE (AFU_ORTHOLOGUE AFUA_3G02880)-RELATED"/>
    <property type="match status" value="1"/>
</dbReference>
<dbReference type="RefSeq" id="XP_016210466.1">
    <property type="nucleotide sequence ID" value="XM_016361606.1"/>
</dbReference>
<dbReference type="InterPro" id="IPR012341">
    <property type="entry name" value="6hp_glycosidase-like_sf"/>
</dbReference>
<keyword evidence="4" id="KW-1185">Reference proteome</keyword>
<dbReference type="InterPro" id="IPR035396">
    <property type="entry name" value="Bac_rhamnosid6H"/>
</dbReference>
<dbReference type="Pfam" id="PF21104">
    <property type="entry name" value="Glyco_hydro_78_N"/>
    <property type="match status" value="1"/>
</dbReference>
<evidence type="ECO:0000313" key="3">
    <source>
        <dbReference type="EMBL" id="KIW00597.1"/>
    </source>
</evidence>
<dbReference type="Gene3D" id="1.50.10.10">
    <property type="match status" value="1"/>
</dbReference>
<dbReference type="Proteomes" id="UP000053259">
    <property type="component" value="Unassembled WGS sequence"/>
</dbReference>
<evidence type="ECO:0000313" key="4">
    <source>
        <dbReference type="Proteomes" id="UP000053259"/>
    </source>
</evidence>
<proteinExistence type="predicted"/>
<dbReference type="GO" id="GO:0005975">
    <property type="term" value="P:carbohydrate metabolic process"/>
    <property type="evidence" value="ECO:0007669"/>
    <property type="project" value="InterPro"/>
</dbReference>
<dbReference type="VEuPathDB" id="FungiDB:PV09_07795"/>